<dbReference type="Proteomes" id="UP000472335">
    <property type="component" value="Unassembled WGS sequence"/>
</dbReference>
<sequence length="308" mass="32108">MVQIGAALPSAGVGASADALAGVAQAAERMGLGSVWTYERLLRPTQPIPMGGAGGPVMSGPPEWADAYDPIETLAYVAAKTESIRLGTSVVAALLHGPVVLARRLATLDRLSGGRLMAGLGQGWMEQEFTAAGVPMARRGAGFEEHLEVMRAVWGPNPVRHDGRFYRVPESEIGPKPVRPGGPSVLVGAATPPAVDRAARLGLGLCLVVFDWDALRGTVAAYRRTAEAAGHDVASLPLVVQVNGAVTGGGAVDERAPLTGAVEQVADDLIELDRLGADHVFWLMIDQDEQLDVLGRLGEAYAERSGGS</sequence>
<keyword evidence="3 6" id="KW-0560">Oxidoreductase</keyword>
<dbReference type="AlphaFoldDB" id="A0A6G4UX12"/>
<protein>
    <submittedName>
        <fullName evidence="6">TIGR03619 family F420-dependent LLM class oxidoreductase</fullName>
        <ecNumber evidence="6">1.-.-.-</ecNumber>
    </submittedName>
</protein>
<dbReference type="PANTHER" id="PTHR42847:SF4">
    <property type="entry name" value="ALKANESULFONATE MONOOXYGENASE-RELATED"/>
    <property type="match status" value="1"/>
</dbReference>
<dbReference type="GO" id="GO:0046306">
    <property type="term" value="P:alkanesulfonate catabolic process"/>
    <property type="evidence" value="ECO:0007669"/>
    <property type="project" value="TreeGrafter"/>
</dbReference>
<evidence type="ECO:0000256" key="1">
    <source>
        <dbReference type="ARBA" id="ARBA00022630"/>
    </source>
</evidence>
<evidence type="ECO:0000256" key="4">
    <source>
        <dbReference type="ARBA" id="ARBA00023033"/>
    </source>
</evidence>
<evidence type="ECO:0000313" key="6">
    <source>
        <dbReference type="EMBL" id="NGO06144.1"/>
    </source>
</evidence>
<dbReference type="InterPro" id="IPR019921">
    <property type="entry name" value="Lucif-like_OxRdtase_Rv2161c"/>
</dbReference>
<name>A0A6G4UX12_9ACTN</name>
<keyword evidence="7" id="KW-1185">Reference proteome</keyword>
<dbReference type="InterPro" id="IPR011251">
    <property type="entry name" value="Luciferase-like_dom"/>
</dbReference>
<keyword evidence="4" id="KW-0503">Monooxygenase</keyword>
<dbReference type="Pfam" id="PF00296">
    <property type="entry name" value="Bac_luciferase"/>
    <property type="match status" value="1"/>
</dbReference>
<keyword evidence="2" id="KW-0288">FMN</keyword>
<keyword evidence="1" id="KW-0285">Flavoprotein</keyword>
<feature type="domain" description="Luciferase-like" evidence="5">
    <location>
        <begin position="15"/>
        <end position="245"/>
    </location>
</feature>
<dbReference type="EC" id="1.-.-.-" evidence="6"/>
<dbReference type="SUPFAM" id="SSF51679">
    <property type="entry name" value="Bacterial luciferase-like"/>
    <property type="match status" value="1"/>
</dbReference>
<evidence type="ECO:0000313" key="7">
    <source>
        <dbReference type="Proteomes" id="UP000472335"/>
    </source>
</evidence>
<dbReference type="InterPro" id="IPR050172">
    <property type="entry name" value="SsuD_RutA_monooxygenase"/>
</dbReference>
<gene>
    <name evidence="6" type="ORF">G5C60_00235</name>
</gene>
<accession>A0A6G4UX12</accession>
<evidence type="ECO:0000256" key="3">
    <source>
        <dbReference type="ARBA" id="ARBA00023002"/>
    </source>
</evidence>
<reference evidence="6 7" key="1">
    <citation type="submission" date="2020-02" db="EMBL/GenBank/DDBJ databases">
        <title>Whole-genome analyses of novel actinobacteria.</title>
        <authorList>
            <person name="Sahin N."/>
            <person name="Gencbay T."/>
        </authorList>
    </citation>
    <scope>NUCLEOTIDE SEQUENCE [LARGE SCALE GENOMIC DNA]</scope>
    <source>
        <strain evidence="6 7">HC44</strain>
    </source>
</reference>
<dbReference type="EMBL" id="JAAKZY010000001">
    <property type="protein sequence ID" value="NGO06144.1"/>
    <property type="molecule type" value="Genomic_DNA"/>
</dbReference>
<dbReference type="Gene3D" id="3.20.20.30">
    <property type="entry name" value="Luciferase-like domain"/>
    <property type="match status" value="1"/>
</dbReference>
<dbReference type="GO" id="GO:0008726">
    <property type="term" value="F:alkanesulfonate monooxygenase activity"/>
    <property type="evidence" value="ECO:0007669"/>
    <property type="project" value="TreeGrafter"/>
</dbReference>
<evidence type="ECO:0000259" key="5">
    <source>
        <dbReference type="Pfam" id="PF00296"/>
    </source>
</evidence>
<dbReference type="NCBIfam" id="TIGR03619">
    <property type="entry name" value="F420_Rv2161c"/>
    <property type="match status" value="1"/>
</dbReference>
<dbReference type="PANTHER" id="PTHR42847">
    <property type="entry name" value="ALKANESULFONATE MONOOXYGENASE"/>
    <property type="match status" value="1"/>
</dbReference>
<organism evidence="6 7">
    <name type="scientific">Streptomyces scabichelini</name>
    <dbReference type="NCBI Taxonomy" id="2711217"/>
    <lineage>
        <taxon>Bacteria</taxon>
        <taxon>Bacillati</taxon>
        <taxon>Actinomycetota</taxon>
        <taxon>Actinomycetes</taxon>
        <taxon>Kitasatosporales</taxon>
        <taxon>Streptomycetaceae</taxon>
        <taxon>Streptomyces</taxon>
    </lineage>
</organism>
<comment type="caution">
    <text evidence="6">The sequence shown here is derived from an EMBL/GenBank/DDBJ whole genome shotgun (WGS) entry which is preliminary data.</text>
</comment>
<proteinExistence type="predicted"/>
<dbReference type="InterPro" id="IPR036661">
    <property type="entry name" value="Luciferase-like_sf"/>
</dbReference>
<evidence type="ECO:0000256" key="2">
    <source>
        <dbReference type="ARBA" id="ARBA00022643"/>
    </source>
</evidence>